<reference evidence="2 3" key="1">
    <citation type="submission" date="2018-05" db="EMBL/GenBank/DDBJ databases">
        <title>Genomic Encyclopedia of Type Strains, Phase IV (KMG-IV): sequencing the most valuable type-strain genomes for metagenomic binning, comparative biology and taxonomic classification.</title>
        <authorList>
            <person name="Goeker M."/>
        </authorList>
    </citation>
    <scope>NUCLEOTIDE SEQUENCE [LARGE SCALE GENOMIC DNA]</scope>
    <source>
        <strain evidence="2 3">DSM 16791</strain>
    </source>
</reference>
<dbReference type="PANTHER" id="PTHR34980">
    <property type="entry name" value="INNER MEMBRANE PROTEIN-RELATED-RELATED"/>
    <property type="match status" value="1"/>
</dbReference>
<comment type="caution">
    <text evidence="2">The sequence shown here is derived from an EMBL/GenBank/DDBJ whole genome shotgun (WGS) entry which is preliminary data.</text>
</comment>
<keyword evidence="1" id="KW-1133">Transmembrane helix</keyword>
<evidence type="ECO:0000313" key="3">
    <source>
        <dbReference type="Proteomes" id="UP000246352"/>
    </source>
</evidence>
<keyword evidence="3" id="KW-1185">Reference proteome</keyword>
<keyword evidence="1" id="KW-0472">Membrane</keyword>
<protein>
    <submittedName>
        <fullName evidence="2">Uncharacterized membrane protein YhaH (DUF805 family)</fullName>
    </submittedName>
</protein>
<keyword evidence="1" id="KW-0812">Transmembrane</keyword>
<dbReference type="Pfam" id="PF05656">
    <property type="entry name" value="DUF805"/>
    <property type="match status" value="1"/>
</dbReference>
<dbReference type="Proteomes" id="UP000246352">
    <property type="component" value="Unassembled WGS sequence"/>
</dbReference>
<dbReference type="OrthoDB" id="9812349at2"/>
<dbReference type="GO" id="GO:0005886">
    <property type="term" value="C:plasma membrane"/>
    <property type="evidence" value="ECO:0007669"/>
    <property type="project" value="TreeGrafter"/>
</dbReference>
<feature type="transmembrane region" description="Helical" evidence="1">
    <location>
        <begin position="91"/>
        <end position="111"/>
    </location>
</feature>
<evidence type="ECO:0000313" key="2">
    <source>
        <dbReference type="EMBL" id="PWW00060.1"/>
    </source>
</evidence>
<sequence length="129" mass="13708">MATRPARHMRGDMRWLLFSGSGRICRRTYLLGIAFWMAVLAIPVTTAVNAGESTARAVAGFGIILALLPAIASLATLSVKRLHDIGLPSGLVFLLLVPGIAVVVLFGLVVWPSAIGPNRYGPSPDRPGY</sequence>
<evidence type="ECO:0000256" key="1">
    <source>
        <dbReference type="SAM" id="Phobius"/>
    </source>
</evidence>
<dbReference type="EMBL" id="QGTR01000003">
    <property type="protein sequence ID" value="PWW00060.1"/>
    <property type="molecule type" value="Genomic_DNA"/>
</dbReference>
<name>A0A317PJ90_9HYPH</name>
<dbReference type="InterPro" id="IPR008523">
    <property type="entry name" value="DUF805"/>
</dbReference>
<proteinExistence type="predicted"/>
<accession>A0A317PJ90</accession>
<organism evidence="2 3">
    <name type="scientific">Hoeflea marina</name>
    <dbReference type="NCBI Taxonomy" id="274592"/>
    <lineage>
        <taxon>Bacteria</taxon>
        <taxon>Pseudomonadati</taxon>
        <taxon>Pseudomonadota</taxon>
        <taxon>Alphaproteobacteria</taxon>
        <taxon>Hyphomicrobiales</taxon>
        <taxon>Rhizobiaceae</taxon>
        <taxon>Hoeflea</taxon>
    </lineage>
</organism>
<gene>
    <name evidence="2" type="ORF">DFR52_103262</name>
</gene>
<feature type="transmembrane region" description="Helical" evidence="1">
    <location>
        <begin position="57"/>
        <end position="79"/>
    </location>
</feature>
<dbReference type="AlphaFoldDB" id="A0A317PJ90"/>
<dbReference type="RefSeq" id="WP_110032319.1">
    <property type="nucleotide sequence ID" value="NZ_QGTR01000003.1"/>
</dbReference>
<dbReference type="PANTHER" id="PTHR34980:SF3">
    <property type="entry name" value="BLR8105 PROTEIN"/>
    <property type="match status" value="1"/>
</dbReference>